<feature type="region of interest" description="Disordered" evidence="1">
    <location>
        <begin position="170"/>
        <end position="192"/>
    </location>
</feature>
<keyword evidence="3" id="KW-1185">Reference proteome</keyword>
<dbReference type="InterPro" id="IPR027417">
    <property type="entry name" value="P-loop_NTPase"/>
</dbReference>
<sequence>MPLVWVTGNSGAGKSAVCALLKSRGEHAVDADREGYNHWVDRTSGQVVVDPPDPVPAGWLDRFGWQTSRTEVEALAAKASGGIAFFCGSTENDDEVRDLFDFVVCLVVDDDTLRHRLLNRTSNSFGKHPEELAAALDANEGAEAADRRLGATIVVDGCRPLPEVADAILAAAGRPAPTRTEPARDRPPGRSR</sequence>
<dbReference type="EMBL" id="CABVGP010000004">
    <property type="protein sequence ID" value="VVJ25268.1"/>
    <property type="molecule type" value="Genomic_DNA"/>
</dbReference>
<evidence type="ECO:0008006" key="4">
    <source>
        <dbReference type="Google" id="ProtNLM"/>
    </source>
</evidence>
<dbReference type="AlphaFoldDB" id="A0A6I8M749"/>
<dbReference type="Gene3D" id="3.40.50.300">
    <property type="entry name" value="P-loop containing nucleotide triphosphate hydrolases"/>
    <property type="match status" value="1"/>
</dbReference>
<dbReference type="Proteomes" id="UP000399805">
    <property type="component" value="Unassembled WGS sequence"/>
</dbReference>
<feature type="compositionally biased region" description="Basic and acidic residues" evidence="1">
    <location>
        <begin position="181"/>
        <end position="192"/>
    </location>
</feature>
<accession>A0A6I8M749</accession>
<proteinExistence type="predicted"/>
<evidence type="ECO:0000256" key="1">
    <source>
        <dbReference type="SAM" id="MobiDB-lite"/>
    </source>
</evidence>
<dbReference type="RefSeq" id="WP_155549876.1">
    <property type="nucleotide sequence ID" value="NZ_CABVGP010000004.1"/>
</dbReference>
<gene>
    <name evidence="2" type="ORF">AA23TX_10012</name>
</gene>
<dbReference type="SUPFAM" id="SSF52540">
    <property type="entry name" value="P-loop containing nucleoside triphosphate hydrolases"/>
    <property type="match status" value="1"/>
</dbReference>
<protein>
    <recommendedName>
        <fullName evidence="4">Shikimate kinase</fullName>
    </recommendedName>
</protein>
<name>A0A6I8M749_9PSEU</name>
<organism evidence="2 3">
    <name type="scientific">Amycolatopsis camponoti</name>
    <dbReference type="NCBI Taxonomy" id="2606593"/>
    <lineage>
        <taxon>Bacteria</taxon>
        <taxon>Bacillati</taxon>
        <taxon>Actinomycetota</taxon>
        <taxon>Actinomycetes</taxon>
        <taxon>Pseudonocardiales</taxon>
        <taxon>Pseudonocardiaceae</taxon>
        <taxon>Amycolatopsis</taxon>
    </lineage>
</organism>
<evidence type="ECO:0000313" key="2">
    <source>
        <dbReference type="EMBL" id="VVJ25268.1"/>
    </source>
</evidence>
<evidence type="ECO:0000313" key="3">
    <source>
        <dbReference type="Proteomes" id="UP000399805"/>
    </source>
</evidence>
<reference evidence="2 3" key="1">
    <citation type="submission" date="2019-09" db="EMBL/GenBank/DDBJ databases">
        <authorList>
            <person name="Leyn A S."/>
        </authorList>
    </citation>
    <scope>NUCLEOTIDE SEQUENCE [LARGE SCALE GENOMIC DNA]</scope>
    <source>
        <strain evidence="2">AA231_1</strain>
    </source>
</reference>